<keyword evidence="2" id="KW-1185">Reference proteome</keyword>
<gene>
    <name evidence="1" type="ORF">CEXT_585181</name>
</gene>
<reference evidence="1 2" key="1">
    <citation type="submission" date="2021-06" db="EMBL/GenBank/DDBJ databases">
        <title>Caerostris extrusa draft genome.</title>
        <authorList>
            <person name="Kono N."/>
            <person name="Arakawa K."/>
        </authorList>
    </citation>
    <scope>NUCLEOTIDE SEQUENCE [LARGE SCALE GENOMIC DNA]</scope>
</reference>
<evidence type="ECO:0000313" key="1">
    <source>
        <dbReference type="EMBL" id="GIY09232.1"/>
    </source>
</evidence>
<accession>A0AAV4QIW0</accession>
<evidence type="ECO:0000313" key="2">
    <source>
        <dbReference type="Proteomes" id="UP001054945"/>
    </source>
</evidence>
<sequence length="141" mass="16198">MLWISFPKVEKGFSTPPPIGPHKLISTWSSHLSPTPPSPVFIREAPSTSRFRHEVATLALYLLLQFLSKKYTTSANGFLWIQILFRVLLPTIYQGVSFFRCTGIRNAAVLNVIFLWELQCCHAVCFALSQWFGEGEVWRYF</sequence>
<protein>
    <submittedName>
        <fullName evidence="1">Uncharacterized protein</fullName>
    </submittedName>
</protein>
<name>A0AAV4QIW0_CAEEX</name>
<organism evidence="1 2">
    <name type="scientific">Caerostris extrusa</name>
    <name type="common">Bark spider</name>
    <name type="synonym">Caerostris bankana</name>
    <dbReference type="NCBI Taxonomy" id="172846"/>
    <lineage>
        <taxon>Eukaryota</taxon>
        <taxon>Metazoa</taxon>
        <taxon>Ecdysozoa</taxon>
        <taxon>Arthropoda</taxon>
        <taxon>Chelicerata</taxon>
        <taxon>Arachnida</taxon>
        <taxon>Araneae</taxon>
        <taxon>Araneomorphae</taxon>
        <taxon>Entelegynae</taxon>
        <taxon>Araneoidea</taxon>
        <taxon>Araneidae</taxon>
        <taxon>Caerostris</taxon>
    </lineage>
</organism>
<proteinExistence type="predicted"/>
<dbReference type="AlphaFoldDB" id="A0AAV4QIW0"/>
<comment type="caution">
    <text evidence="1">The sequence shown here is derived from an EMBL/GenBank/DDBJ whole genome shotgun (WGS) entry which is preliminary data.</text>
</comment>
<dbReference type="EMBL" id="BPLR01006345">
    <property type="protein sequence ID" value="GIY09232.1"/>
    <property type="molecule type" value="Genomic_DNA"/>
</dbReference>
<dbReference type="Proteomes" id="UP001054945">
    <property type="component" value="Unassembled WGS sequence"/>
</dbReference>